<keyword evidence="5" id="KW-0963">Cytoplasm</keyword>
<feature type="compositionally biased region" description="Low complexity" evidence="11">
    <location>
        <begin position="1001"/>
        <end position="1014"/>
    </location>
</feature>
<organism evidence="12 13">
    <name type="scientific">Triplophysa tibetana</name>
    <dbReference type="NCBI Taxonomy" id="1572043"/>
    <lineage>
        <taxon>Eukaryota</taxon>
        <taxon>Metazoa</taxon>
        <taxon>Chordata</taxon>
        <taxon>Craniata</taxon>
        <taxon>Vertebrata</taxon>
        <taxon>Euteleostomi</taxon>
        <taxon>Actinopterygii</taxon>
        <taxon>Neopterygii</taxon>
        <taxon>Teleostei</taxon>
        <taxon>Ostariophysi</taxon>
        <taxon>Cypriniformes</taxon>
        <taxon>Nemacheilidae</taxon>
        <taxon>Triplophysa</taxon>
    </lineage>
</organism>
<keyword evidence="8" id="KW-0966">Cell projection</keyword>
<feature type="compositionally biased region" description="Basic and acidic residues" evidence="11">
    <location>
        <begin position="652"/>
        <end position="667"/>
    </location>
</feature>
<dbReference type="GO" id="GO:0016020">
    <property type="term" value="C:membrane"/>
    <property type="evidence" value="ECO:0007669"/>
    <property type="project" value="InterPro"/>
</dbReference>
<dbReference type="Proteomes" id="UP000324632">
    <property type="component" value="Chromosome 7"/>
</dbReference>
<feature type="compositionally biased region" description="Polar residues" evidence="11">
    <location>
        <begin position="917"/>
        <end position="926"/>
    </location>
</feature>
<feature type="region of interest" description="Disordered" evidence="11">
    <location>
        <begin position="744"/>
        <end position="766"/>
    </location>
</feature>
<feature type="compositionally biased region" description="Acidic residues" evidence="11">
    <location>
        <begin position="593"/>
        <end position="605"/>
    </location>
</feature>
<feature type="compositionally biased region" description="Basic and acidic residues" evidence="11">
    <location>
        <begin position="613"/>
        <end position="626"/>
    </location>
</feature>
<dbReference type="PANTHER" id="PTHR46881">
    <property type="entry name" value="PALMDELPHIN"/>
    <property type="match status" value="1"/>
</dbReference>
<name>A0A5A9PBE0_9TELE</name>
<evidence type="ECO:0000256" key="2">
    <source>
        <dbReference type="ARBA" id="ARBA00004496"/>
    </source>
</evidence>
<feature type="compositionally biased region" description="Polar residues" evidence="11">
    <location>
        <begin position="493"/>
        <end position="502"/>
    </location>
</feature>
<keyword evidence="7 10" id="KW-0175">Coiled coil</keyword>
<evidence type="ECO:0000256" key="3">
    <source>
        <dbReference type="ARBA" id="ARBA00004552"/>
    </source>
</evidence>
<evidence type="ECO:0000256" key="9">
    <source>
        <dbReference type="ARBA" id="ARBA00040857"/>
    </source>
</evidence>
<gene>
    <name evidence="12" type="ORF">E1301_Tti007590</name>
</gene>
<proteinExistence type="inferred from homology"/>
<dbReference type="AlphaFoldDB" id="A0A5A9PBE0"/>
<feature type="coiled-coil region" evidence="10">
    <location>
        <begin position="4"/>
        <end position="37"/>
    </location>
</feature>
<keyword evidence="13" id="KW-1185">Reference proteome</keyword>
<evidence type="ECO:0000256" key="8">
    <source>
        <dbReference type="ARBA" id="ARBA00023273"/>
    </source>
</evidence>
<comment type="subcellular location">
    <subcellularLocation>
        <location evidence="1">Cell projection</location>
        <location evidence="1">Dendrite</location>
    </subcellularLocation>
    <subcellularLocation>
        <location evidence="3">Cell projection</location>
        <location evidence="3">Dendritic spine</location>
    </subcellularLocation>
    <subcellularLocation>
        <location evidence="2">Cytoplasm</location>
    </subcellularLocation>
</comment>
<feature type="compositionally biased region" description="Basic and acidic residues" evidence="11">
    <location>
        <begin position="364"/>
        <end position="375"/>
    </location>
</feature>
<feature type="region of interest" description="Disordered" evidence="11">
    <location>
        <begin position="884"/>
        <end position="1014"/>
    </location>
</feature>
<feature type="region of interest" description="Disordered" evidence="11">
    <location>
        <begin position="348"/>
        <end position="375"/>
    </location>
</feature>
<feature type="coiled-coil region" evidence="10">
    <location>
        <begin position="73"/>
        <end position="100"/>
    </location>
</feature>
<feature type="compositionally biased region" description="Low complexity" evidence="11">
    <location>
        <begin position="503"/>
        <end position="520"/>
    </location>
</feature>
<evidence type="ECO:0000313" key="12">
    <source>
        <dbReference type="EMBL" id="KAA0719092.1"/>
    </source>
</evidence>
<comment type="similarity">
    <text evidence="4">Belongs to the paralemmin family.</text>
</comment>
<sequence length="1216" mass="137359">MEEAELLKERLQAITNKRKIQEEIGQKRLEIDREKLKLQHVKKRSMRDLWLLDGVNSNNTQETQKALDDAQQTKVLKSNIHRIEKEIEALEREEMNISTNEGLILKRLKAIEKSPEEIIKAVNAEFISEPIHIDLTIPNMLKPKTPLSNQKKKLDLHSQAKTDQVKPALLAMEINVQKDLRTGETQVISTSTISPQELQQRGIKVYDDGRKTVYALRTDGSQPGANGVDELSPVEVEELIRQASEKKKRSNRVQVEESLPYSLSHELQSSPGQPHRESHHSNGCQDPYSVDLSAWPELMYSDSVHYLEDHRVPLLPMPNYNERSEEYFHNSYSHELGLNRKETHAFGQYSDPRENQRGNLNSDIKNHRPDSACSEDSKLSILNAVPSDEPITMIFMGYQNAEEDSQDYEGSVRAELVIIGDGEDDTSKGFQTNQNTNVNNACAYRAVGQGDGWKGDGTENPSATGFGTELLSSLYRFGALSPSSGGRRATAGVRQSNGNELNEGQSSSVNQQQQEQEYLSEAVTMETSQLSEMADITDCKMAPGSTDDQQCQLSEQEEEEKECFDTFLSEGLDTTKSNSEKDMDGQESKGIDECEGSGESDESIDSQEGISVRVKEEEQSDCRESLGSEIYDSSHLNDQPEEETEANFIKNVQEDQHSEPQEEVDVHESVLEEQMNELTIPEVPDESCQDTERDDLSDCVHVEMAIISSDSDVEDPLRSPAPSTVDKEETEENCDLLGVAEPDLYPEDQARQEDDAVTESTAESEDTVMDITISERDILEQPDYPTECELQDISLNSSAHHCSLTKIPEDGGELDKSSMHNLQRLSCSTSELDKKLPQDFCVVQEIKSENVSTEHLDFRVARRQWQKIEEQTKGQMHRPMVRHGSYQSGHSFMYTPVRNIDRPRKDHDTDSLGLGDYQNTQFSPCSEDSGLDDTSYRSPYDEPENRVEREIREALEREENFRHERAKASAATRPGGLLHSRSEPGERGRMFNTPEDRCRSQRSSSATTHSSVRSPTYHEMTANNVIILEPDSYPTSPRNRGKGGLLSPGTSGFQEWPSDSNNVIILETSNLIIRSASEFCLSTACQETQESTFNNNPFFKLRSHSTQSLVDQEIKIVKQREEELRRQRSQLNAKERYDMVLVSPSQLQNFTYERPGEAQVKSKSSPSSPSKTSKMDRSTLSCDNKLPESPFLRVRRKSALVQRWEAGIFANHQQQD</sequence>
<evidence type="ECO:0000256" key="5">
    <source>
        <dbReference type="ARBA" id="ARBA00022490"/>
    </source>
</evidence>
<feature type="region of interest" description="Disordered" evidence="11">
    <location>
        <begin position="1155"/>
        <end position="1186"/>
    </location>
</feature>
<feature type="compositionally biased region" description="Basic and acidic residues" evidence="11">
    <location>
        <begin position="578"/>
        <end position="592"/>
    </location>
</feature>
<keyword evidence="6" id="KW-0770">Synapse</keyword>
<evidence type="ECO:0000256" key="6">
    <source>
        <dbReference type="ARBA" id="ARBA00023018"/>
    </source>
</evidence>
<feature type="compositionally biased region" description="Low complexity" evidence="11">
    <location>
        <begin position="1161"/>
        <end position="1172"/>
    </location>
</feature>
<protein>
    <recommendedName>
        <fullName evidence="9">Palmdelphin</fullName>
    </recommendedName>
</protein>
<dbReference type="GO" id="GO:0005737">
    <property type="term" value="C:cytoplasm"/>
    <property type="evidence" value="ECO:0007669"/>
    <property type="project" value="TreeGrafter"/>
</dbReference>
<feature type="region of interest" description="Disordered" evidence="11">
    <location>
        <begin position="708"/>
        <end position="732"/>
    </location>
</feature>
<evidence type="ECO:0000256" key="10">
    <source>
        <dbReference type="SAM" id="Coils"/>
    </source>
</evidence>
<feature type="region of interest" description="Disordered" evidence="11">
    <location>
        <begin position="539"/>
        <end position="667"/>
    </location>
</feature>
<feature type="compositionally biased region" description="Basic and acidic residues" evidence="11">
    <location>
        <begin position="939"/>
        <end position="967"/>
    </location>
</feature>
<evidence type="ECO:0000256" key="11">
    <source>
        <dbReference type="SAM" id="MobiDB-lite"/>
    </source>
</evidence>
<accession>A0A5A9PBE0</accession>
<reference evidence="12 13" key="1">
    <citation type="journal article" date="2019" name="Mol. Ecol. Resour.">
        <title>Chromosome-level genome assembly of Triplophysa tibetana, a fish adapted to the harsh high-altitude environment of the Tibetan Plateau.</title>
        <authorList>
            <person name="Yang X."/>
            <person name="Liu H."/>
            <person name="Ma Z."/>
            <person name="Zou Y."/>
            <person name="Zou M."/>
            <person name="Mao Y."/>
            <person name="Li X."/>
            <person name="Wang H."/>
            <person name="Chen T."/>
            <person name="Wang W."/>
            <person name="Yang R."/>
        </authorList>
    </citation>
    <scope>NUCLEOTIDE SEQUENCE [LARGE SCALE GENOMIC DNA]</scope>
    <source>
        <strain evidence="12">TTIB1903HZAU</strain>
        <tissue evidence="12">Muscle</tissue>
    </source>
</reference>
<evidence type="ECO:0000256" key="1">
    <source>
        <dbReference type="ARBA" id="ARBA00004279"/>
    </source>
</evidence>
<feature type="region of interest" description="Disordered" evidence="11">
    <location>
        <begin position="243"/>
        <end position="285"/>
    </location>
</feature>
<dbReference type="EMBL" id="SOYY01000007">
    <property type="protein sequence ID" value="KAA0719092.1"/>
    <property type="molecule type" value="Genomic_DNA"/>
</dbReference>
<dbReference type="PANTHER" id="PTHR46881:SF1">
    <property type="entry name" value="PALMDELPHIN"/>
    <property type="match status" value="1"/>
</dbReference>
<dbReference type="GO" id="GO:0008360">
    <property type="term" value="P:regulation of cell shape"/>
    <property type="evidence" value="ECO:0007669"/>
    <property type="project" value="InterPro"/>
</dbReference>
<feature type="compositionally biased region" description="Basic and acidic residues" evidence="11">
    <location>
        <begin position="899"/>
        <end position="910"/>
    </location>
</feature>
<dbReference type="InterPro" id="IPR004965">
    <property type="entry name" value="Paralemmin"/>
</dbReference>
<evidence type="ECO:0000256" key="7">
    <source>
        <dbReference type="ARBA" id="ARBA00023054"/>
    </source>
</evidence>
<comment type="caution">
    <text evidence="12">The sequence shown here is derived from an EMBL/GenBank/DDBJ whole genome shotgun (WGS) entry which is preliminary data.</text>
</comment>
<evidence type="ECO:0000256" key="4">
    <source>
        <dbReference type="ARBA" id="ARBA00005756"/>
    </source>
</evidence>
<dbReference type="Pfam" id="PF03285">
    <property type="entry name" value="Paralemmin"/>
    <property type="match status" value="2"/>
</dbReference>
<feature type="compositionally biased region" description="Basic and acidic residues" evidence="11">
    <location>
        <begin position="980"/>
        <end position="999"/>
    </location>
</feature>
<evidence type="ECO:0000313" key="13">
    <source>
        <dbReference type="Proteomes" id="UP000324632"/>
    </source>
</evidence>
<feature type="region of interest" description="Disordered" evidence="11">
    <location>
        <begin position="481"/>
        <end position="520"/>
    </location>
</feature>